<evidence type="ECO:0000256" key="1">
    <source>
        <dbReference type="ARBA" id="ARBA00022553"/>
    </source>
</evidence>
<evidence type="ECO:0000313" key="6">
    <source>
        <dbReference type="EMBL" id="OCH91669.1"/>
    </source>
</evidence>
<evidence type="ECO:0000259" key="5">
    <source>
        <dbReference type="PROSITE" id="PS50110"/>
    </source>
</evidence>
<accession>A0A8E2AYW6</accession>
<keyword evidence="1 3" id="KW-0597">Phosphoprotein</keyword>
<dbReference type="PROSITE" id="PS50110">
    <property type="entry name" value="RESPONSE_REGULATORY"/>
    <property type="match status" value="1"/>
</dbReference>
<feature type="region of interest" description="Disordered" evidence="4">
    <location>
        <begin position="1"/>
        <end position="103"/>
    </location>
</feature>
<dbReference type="CDD" id="cd17546">
    <property type="entry name" value="REC_hyHK_CKI1_RcsC-like"/>
    <property type="match status" value="1"/>
</dbReference>
<protein>
    <submittedName>
        <fullName evidence="6">CheY-like protein</fullName>
    </submittedName>
</protein>
<dbReference type="SMART" id="SM00448">
    <property type="entry name" value="REC"/>
    <property type="match status" value="1"/>
</dbReference>
<keyword evidence="7" id="KW-1185">Reference proteome</keyword>
<gene>
    <name evidence="6" type="ORF">OBBRIDRAFT_512254</name>
</gene>
<dbReference type="Proteomes" id="UP000250043">
    <property type="component" value="Unassembled WGS sequence"/>
</dbReference>
<dbReference type="Pfam" id="PF00072">
    <property type="entry name" value="Response_reg"/>
    <property type="match status" value="1"/>
</dbReference>
<dbReference type="FunFam" id="3.40.50.2300:FF:000146">
    <property type="entry name" value="Putative two-component response regulator SSK1p"/>
    <property type="match status" value="1"/>
</dbReference>
<organism evidence="6 7">
    <name type="scientific">Obba rivulosa</name>
    <dbReference type="NCBI Taxonomy" id="1052685"/>
    <lineage>
        <taxon>Eukaryota</taxon>
        <taxon>Fungi</taxon>
        <taxon>Dikarya</taxon>
        <taxon>Basidiomycota</taxon>
        <taxon>Agaricomycotina</taxon>
        <taxon>Agaricomycetes</taxon>
        <taxon>Polyporales</taxon>
        <taxon>Gelatoporiaceae</taxon>
        <taxon>Obba</taxon>
    </lineage>
</organism>
<dbReference type="InterPro" id="IPR001789">
    <property type="entry name" value="Sig_transdc_resp-reg_receiver"/>
</dbReference>
<dbReference type="OrthoDB" id="21225at2759"/>
<dbReference type="InterPro" id="IPR011006">
    <property type="entry name" value="CheY-like_superfamily"/>
</dbReference>
<dbReference type="SUPFAM" id="SSF52172">
    <property type="entry name" value="CheY-like"/>
    <property type="match status" value="1"/>
</dbReference>
<feature type="modified residue" description="4-aspartylphosphate" evidence="3">
    <location>
        <position position="149"/>
    </location>
</feature>
<reference evidence="6 7" key="1">
    <citation type="submission" date="2016-07" db="EMBL/GenBank/DDBJ databases">
        <title>Draft genome of the white-rot fungus Obba rivulosa 3A-2.</title>
        <authorList>
            <consortium name="DOE Joint Genome Institute"/>
            <person name="Miettinen O."/>
            <person name="Riley R."/>
            <person name="Acob R."/>
            <person name="Barry K."/>
            <person name="Cullen D."/>
            <person name="De Vries R."/>
            <person name="Hainaut M."/>
            <person name="Hatakka A."/>
            <person name="Henrissat B."/>
            <person name="Hilden K."/>
            <person name="Kuo R."/>
            <person name="Labutti K."/>
            <person name="Lipzen A."/>
            <person name="Makela M.R."/>
            <person name="Sandor L."/>
            <person name="Spatafora J.W."/>
            <person name="Grigoriev I.V."/>
            <person name="Hibbett D.S."/>
        </authorList>
    </citation>
    <scope>NUCLEOTIDE SEQUENCE [LARGE SCALE GENOMIC DNA]</scope>
    <source>
        <strain evidence="6 7">3A-2</strain>
    </source>
</reference>
<keyword evidence="2" id="KW-0902">Two-component regulatory system</keyword>
<dbReference type="PANTHER" id="PTHR45339:SF1">
    <property type="entry name" value="HYBRID SIGNAL TRANSDUCTION HISTIDINE KINASE J"/>
    <property type="match status" value="1"/>
</dbReference>
<dbReference type="AlphaFoldDB" id="A0A8E2AYW6"/>
<dbReference type="Gene3D" id="3.40.50.2300">
    <property type="match status" value="1"/>
</dbReference>
<evidence type="ECO:0000256" key="2">
    <source>
        <dbReference type="ARBA" id="ARBA00023012"/>
    </source>
</evidence>
<dbReference type="EMBL" id="KV722381">
    <property type="protein sequence ID" value="OCH91669.1"/>
    <property type="molecule type" value="Genomic_DNA"/>
</dbReference>
<feature type="compositionally biased region" description="Low complexity" evidence="4">
    <location>
        <begin position="34"/>
        <end position="57"/>
    </location>
</feature>
<evidence type="ECO:0000256" key="3">
    <source>
        <dbReference type="PROSITE-ProRule" id="PRU00169"/>
    </source>
</evidence>
<feature type="domain" description="Response regulatory" evidence="5">
    <location>
        <begin position="100"/>
        <end position="256"/>
    </location>
</feature>
<evidence type="ECO:0000256" key="4">
    <source>
        <dbReference type="SAM" id="MobiDB-lite"/>
    </source>
</evidence>
<sequence length="263" mass="28995">MDQKHLAEDYPAVVSSVHLPLAKINTRTPHSRETSLSSEPPLSDTPSPSSPLLTPHSNVMRMPLPRRSSKRSATEREQSAPPTSQKKRKSVTDENETPMSVLIVDDNPINQSILSVFMRKNKIKYDIAGNGEEAVKKWRTGNFRLILMDLQMPVMDGIEATKEIRRMEKADDTGNATSRPLGSLPEGQRASSERMKSAAESPTGMSTPYRSSAIILALTASSLQSDRTAALSAGCNDFLTKPVSLHWLNSKIVEWGEIKTLQT</sequence>
<proteinExistence type="predicted"/>
<dbReference type="PANTHER" id="PTHR45339">
    <property type="entry name" value="HYBRID SIGNAL TRANSDUCTION HISTIDINE KINASE J"/>
    <property type="match status" value="1"/>
</dbReference>
<evidence type="ECO:0000313" key="7">
    <source>
        <dbReference type="Proteomes" id="UP000250043"/>
    </source>
</evidence>
<feature type="region of interest" description="Disordered" evidence="4">
    <location>
        <begin position="167"/>
        <end position="206"/>
    </location>
</feature>
<dbReference type="GO" id="GO:0000156">
    <property type="term" value="F:phosphorelay response regulator activity"/>
    <property type="evidence" value="ECO:0007669"/>
    <property type="project" value="UniProtKB-ARBA"/>
</dbReference>
<name>A0A8E2AYW6_9APHY</name>